<reference evidence="2 3" key="1">
    <citation type="journal article" date="2013" name="Genome Announc.">
        <title>Draft Genome Sequence of Winogradskyella psychrotolerans RS-3T, Isolated from the Marine Transect of Kongsfjorden, Ny-Alesund, Svalbard, Arctic Ocean.</title>
        <authorList>
            <person name="Kumar Pinnaka A."/>
            <person name="Ara S."/>
            <person name="Singh A."/>
            <person name="Shivaji S."/>
        </authorList>
    </citation>
    <scope>NUCLEOTIDE SEQUENCE [LARGE SCALE GENOMIC DNA]</scope>
    <source>
        <strain evidence="2 3">RS-3</strain>
    </source>
</reference>
<accession>S7VW72</accession>
<name>S7VW72_9FLAO</name>
<comment type="caution">
    <text evidence="2">The sequence shown here is derived from an EMBL/GenBank/DDBJ whole genome shotgun (WGS) entry which is preliminary data.</text>
</comment>
<keyword evidence="3" id="KW-1185">Reference proteome</keyword>
<organism evidence="2 3">
    <name type="scientific">Winogradskyella psychrotolerans RS-3</name>
    <dbReference type="NCBI Taxonomy" id="641526"/>
    <lineage>
        <taxon>Bacteria</taxon>
        <taxon>Pseudomonadati</taxon>
        <taxon>Bacteroidota</taxon>
        <taxon>Flavobacteriia</taxon>
        <taxon>Flavobacteriales</taxon>
        <taxon>Flavobacteriaceae</taxon>
        <taxon>Winogradskyella</taxon>
    </lineage>
</organism>
<feature type="transmembrane region" description="Helical" evidence="1">
    <location>
        <begin position="82"/>
        <end position="101"/>
    </location>
</feature>
<dbReference type="AlphaFoldDB" id="S7VW72"/>
<evidence type="ECO:0000256" key="1">
    <source>
        <dbReference type="SAM" id="Phobius"/>
    </source>
</evidence>
<dbReference type="RefSeq" id="WP_020896903.1">
    <property type="nucleotide sequence ID" value="NZ_ATMR01000030.1"/>
</dbReference>
<evidence type="ECO:0008006" key="4">
    <source>
        <dbReference type="Google" id="ProtNLM"/>
    </source>
</evidence>
<keyword evidence="1" id="KW-1133">Transmembrane helix</keyword>
<keyword evidence="1" id="KW-0812">Transmembrane</keyword>
<feature type="transmembrane region" description="Helical" evidence="1">
    <location>
        <begin position="107"/>
        <end position="126"/>
    </location>
</feature>
<evidence type="ECO:0000313" key="2">
    <source>
        <dbReference type="EMBL" id="EPR74530.1"/>
    </source>
</evidence>
<dbReference type="EMBL" id="ATMR01000030">
    <property type="protein sequence ID" value="EPR74530.1"/>
    <property type="molecule type" value="Genomic_DNA"/>
</dbReference>
<dbReference type="Proteomes" id="UP000014962">
    <property type="component" value="Unassembled WGS sequence"/>
</dbReference>
<protein>
    <recommendedName>
        <fullName evidence="4">PEGA domain-containing protein</fullName>
    </recommendedName>
</protein>
<evidence type="ECO:0000313" key="3">
    <source>
        <dbReference type="Proteomes" id="UP000014962"/>
    </source>
</evidence>
<gene>
    <name evidence="2" type="ORF">ADIWIN_0430</name>
</gene>
<dbReference type="OrthoDB" id="2223488at2"/>
<proteinExistence type="predicted"/>
<sequence length="136" mass="15979">MTKIRIERNSEWNNKAREIGIYIDGEKAGTIDDGKTQEFEVESGKHEIYAKIDWCRSQKIELNTAENDLATLKLTGFKYGTWLLPLMLGFSVMYYLLTYVFDIKLIHIVWIPVIVLLYPTYFITFGKNRYLILTQK</sequence>
<dbReference type="eggNOG" id="ENOG5032Z1S">
    <property type="taxonomic scope" value="Bacteria"/>
</dbReference>
<keyword evidence="1" id="KW-0472">Membrane</keyword>